<protein>
    <recommendedName>
        <fullName evidence="4 9">Prefoldin subunit beta</fullName>
    </recommendedName>
    <alternativeName>
        <fullName evidence="8 9">GimC subunit beta</fullName>
    </alternativeName>
</protein>
<dbReference type="Pfam" id="PF01920">
    <property type="entry name" value="Prefoldin_2"/>
    <property type="match status" value="1"/>
</dbReference>
<dbReference type="InterPro" id="IPR009053">
    <property type="entry name" value="Prefoldin"/>
</dbReference>
<sequence length="114" mass="12904">MEVPKEVAHDINEFQTAQNQLQMIMVQKQQIKMQLEEIDDALEELKGKSSKVYKSIGSLLIESNSEDVVKELNESKETMKVRLGMLGKQEEKLRGRLVELKSRIEKAAGEMGAA</sequence>
<keyword evidence="5 9" id="KW-0963">Cytoplasm</keyword>
<evidence type="ECO:0000256" key="9">
    <source>
        <dbReference type="HAMAP-Rule" id="MF_00307"/>
    </source>
</evidence>
<proteinExistence type="inferred from homology"/>
<evidence type="ECO:0000256" key="1">
    <source>
        <dbReference type="ARBA" id="ARBA00004496"/>
    </source>
</evidence>
<evidence type="ECO:0000256" key="8">
    <source>
        <dbReference type="ARBA" id="ARBA00033461"/>
    </source>
</evidence>
<dbReference type="AlphaFoldDB" id="A0A7D5XE84"/>
<name>A0A7D5XE84_FERL1</name>
<dbReference type="InterPro" id="IPR002777">
    <property type="entry name" value="PFD_beta-like"/>
</dbReference>
<comment type="subcellular location">
    <subcellularLocation>
        <location evidence="1 9">Cytoplasm</location>
    </subcellularLocation>
</comment>
<reference evidence="11" key="1">
    <citation type="submission" date="2020-07" db="EMBL/GenBank/DDBJ databases">
        <title>Metabolic diversity and evolutionary history of the archaeal phylum ###Micrarchaeota### uncovered from a freshwater lake metagenome.</title>
        <authorList>
            <person name="Kadnikov V.V."/>
            <person name="Savvichev A.S."/>
            <person name="Mardanov A.V."/>
            <person name="Beletsky A.V."/>
            <person name="Chupakov A.V."/>
            <person name="Kokryatskaya N.M."/>
            <person name="Pimenov N.V."/>
            <person name="Ravin N.V."/>
        </authorList>
    </citation>
    <scope>NUCLEOTIDE SEQUENCE [LARGE SCALE GENOMIC DNA]</scope>
</reference>
<dbReference type="Proteomes" id="UP000510821">
    <property type="component" value="Chromosome"/>
</dbReference>
<dbReference type="GO" id="GO:0016272">
    <property type="term" value="C:prefoldin complex"/>
    <property type="evidence" value="ECO:0007669"/>
    <property type="project" value="UniProtKB-UniRule"/>
</dbReference>
<dbReference type="HAMAP" id="MF_00307">
    <property type="entry name" value="PfdB"/>
    <property type="match status" value="1"/>
</dbReference>
<comment type="function">
    <text evidence="7 9">Molecular chaperone capable of stabilizing a range of proteins. Seems to fulfill an ATP-independent, HSP70-like function in archaeal de novo protein folding.</text>
</comment>
<evidence type="ECO:0000313" key="11">
    <source>
        <dbReference type="Proteomes" id="UP000510821"/>
    </source>
</evidence>
<dbReference type="CDD" id="cd23162">
    <property type="entry name" value="Prefoldin_beta_GimC"/>
    <property type="match status" value="1"/>
</dbReference>
<dbReference type="GO" id="GO:0051082">
    <property type="term" value="F:unfolded protein binding"/>
    <property type="evidence" value="ECO:0007669"/>
    <property type="project" value="UniProtKB-UniRule"/>
</dbReference>
<evidence type="ECO:0000256" key="4">
    <source>
        <dbReference type="ARBA" id="ARBA00016304"/>
    </source>
</evidence>
<comment type="similarity">
    <text evidence="2 9">Belongs to the prefoldin subunit beta family.</text>
</comment>
<evidence type="ECO:0000256" key="6">
    <source>
        <dbReference type="ARBA" id="ARBA00023186"/>
    </source>
</evidence>
<comment type="subunit">
    <text evidence="3 9">Heterohexamer of two alpha and four beta subunits.</text>
</comment>
<keyword evidence="6 9" id="KW-0143">Chaperone</keyword>
<dbReference type="GO" id="GO:0006457">
    <property type="term" value="P:protein folding"/>
    <property type="evidence" value="ECO:0007669"/>
    <property type="project" value="UniProtKB-UniRule"/>
</dbReference>
<dbReference type="Gene3D" id="1.10.287.370">
    <property type="match status" value="1"/>
</dbReference>
<gene>
    <name evidence="9" type="primary">pfdB</name>
    <name evidence="10" type="ORF">Sv326_0118</name>
</gene>
<dbReference type="GO" id="GO:0005737">
    <property type="term" value="C:cytoplasm"/>
    <property type="evidence" value="ECO:0007669"/>
    <property type="project" value="UniProtKB-SubCell"/>
</dbReference>
<evidence type="ECO:0000313" key="10">
    <source>
        <dbReference type="EMBL" id="QLJ52293.1"/>
    </source>
</evidence>
<evidence type="ECO:0000256" key="7">
    <source>
        <dbReference type="ARBA" id="ARBA00025077"/>
    </source>
</evidence>
<dbReference type="EMBL" id="CP058998">
    <property type="protein sequence ID" value="QLJ52293.1"/>
    <property type="molecule type" value="Genomic_DNA"/>
</dbReference>
<dbReference type="InterPro" id="IPR012713">
    <property type="entry name" value="PfdB"/>
</dbReference>
<dbReference type="SUPFAM" id="SSF46579">
    <property type="entry name" value="Prefoldin"/>
    <property type="match status" value="1"/>
</dbReference>
<evidence type="ECO:0000256" key="2">
    <source>
        <dbReference type="ARBA" id="ARBA00008045"/>
    </source>
</evidence>
<evidence type="ECO:0000256" key="5">
    <source>
        <dbReference type="ARBA" id="ARBA00022490"/>
    </source>
</evidence>
<organism evidence="10 11">
    <name type="scientific">Fermentimicrarchaeum limneticum</name>
    <dbReference type="NCBI Taxonomy" id="2795018"/>
    <lineage>
        <taxon>Archaea</taxon>
        <taxon>Candidatus Micrarchaeota</taxon>
        <taxon>Candidatus Fermentimicrarchaeales</taxon>
        <taxon>Candidatus Fermentimicrarchaeaceae</taxon>
        <taxon>Candidatus Fermentimicrarchaeum</taxon>
    </lineage>
</organism>
<accession>A0A7D5XE84</accession>
<dbReference type="KEGG" id="flt:Sv326_0118"/>
<dbReference type="NCBIfam" id="TIGR02338">
    <property type="entry name" value="gimC_beta"/>
    <property type="match status" value="1"/>
</dbReference>
<evidence type="ECO:0000256" key="3">
    <source>
        <dbReference type="ARBA" id="ARBA00011716"/>
    </source>
</evidence>